<sequence length="262" mass="29608">LKQEYFQKNQSFRFQGVKIKIDDSGNVWIKSSENNVITSGILGEQSVQQNPIKIFDLKVFKDMISGQRGFDESARDPYSRLAITYIYVDKPANALSSALWFAVIHLAALEMIQILLPTTSVLQTAPSLANHDFHNVHNCFNAYQQQCNGADMICNARTASSSSSGSSPYYSGASFYCNRQASHVAHYQHQKEKGRSLLNLNDLDRLQNSTYFQQEVGNFGDLKHRKHNQHYAGNTSTSPLVHCCEPNNWRSRSETSLCCERL</sequence>
<dbReference type="OMA" id="LWFAVIH"/>
<proteinExistence type="predicted"/>
<dbReference type="WBParaSite" id="TCLT_0000567201-mRNA-1">
    <property type="protein sequence ID" value="TCLT_0000567201-mRNA-1"/>
    <property type="gene ID" value="TCLT_0000567201"/>
</dbReference>
<dbReference type="AlphaFoldDB" id="A0A0N5CYX8"/>
<protein>
    <submittedName>
        <fullName evidence="1">MH2 domain-containing protein</fullName>
    </submittedName>
</protein>
<dbReference type="InterPro" id="IPR017855">
    <property type="entry name" value="SMAD-like_dom_sf"/>
</dbReference>
<dbReference type="Gene3D" id="2.60.200.10">
    <property type="match status" value="1"/>
</dbReference>
<reference evidence="1" key="1">
    <citation type="submission" date="2017-02" db="UniProtKB">
        <authorList>
            <consortium name="WormBaseParasite"/>
        </authorList>
    </citation>
    <scope>IDENTIFICATION</scope>
</reference>
<accession>A0A0N5CYX8</accession>
<name>A0A0N5CYX8_THECL</name>
<evidence type="ECO:0000313" key="1">
    <source>
        <dbReference type="WBParaSite" id="TCLT_0000567201-mRNA-1"/>
    </source>
</evidence>
<organism evidence="1">
    <name type="scientific">Thelazia callipaeda</name>
    <name type="common">Oriental eyeworm</name>
    <name type="synonym">Parasitic nematode</name>
    <dbReference type="NCBI Taxonomy" id="103827"/>
    <lineage>
        <taxon>Eukaryota</taxon>
        <taxon>Metazoa</taxon>
        <taxon>Ecdysozoa</taxon>
        <taxon>Nematoda</taxon>
        <taxon>Chromadorea</taxon>
        <taxon>Rhabditida</taxon>
        <taxon>Spirurina</taxon>
        <taxon>Spiruromorpha</taxon>
        <taxon>Thelazioidea</taxon>
        <taxon>Thelaziidae</taxon>
        <taxon>Thelazia</taxon>
    </lineage>
</organism>